<keyword evidence="5 6" id="KW-0046">Antibiotic resistance</keyword>
<evidence type="ECO:0000256" key="3">
    <source>
        <dbReference type="ARBA" id="ARBA00012865"/>
    </source>
</evidence>
<dbReference type="GO" id="GO:0008800">
    <property type="term" value="F:beta-lactamase activity"/>
    <property type="evidence" value="ECO:0007669"/>
    <property type="project" value="UniProtKB-UniRule"/>
</dbReference>
<gene>
    <name evidence="8" type="primary">bla</name>
    <name evidence="8" type="ORF">ESV24_09740</name>
</gene>
<evidence type="ECO:0000256" key="4">
    <source>
        <dbReference type="ARBA" id="ARBA00022801"/>
    </source>
</evidence>
<keyword evidence="4 6" id="KW-0378">Hydrolase</keyword>
<dbReference type="PANTHER" id="PTHR35333">
    <property type="entry name" value="BETA-LACTAMASE"/>
    <property type="match status" value="1"/>
</dbReference>
<evidence type="ECO:0000256" key="5">
    <source>
        <dbReference type="ARBA" id="ARBA00023251"/>
    </source>
</evidence>
<dbReference type="GO" id="GO:0046677">
    <property type="term" value="P:response to antibiotic"/>
    <property type="evidence" value="ECO:0007669"/>
    <property type="project" value="UniProtKB-UniRule"/>
</dbReference>
<organism evidence="8 9">
    <name type="scientific">Aequorivita lipolytica</name>
    <dbReference type="NCBI Taxonomy" id="153267"/>
    <lineage>
        <taxon>Bacteria</taxon>
        <taxon>Pseudomonadati</taxon>
        <taxon>Bacteroidota</taxon>
        <taxon>Flavobacteriia</taxon>
        <taxon>Flavobacteriales</taxon>
        <taxon>Flavobacteriaceae</taxon>
        <taxon>Aequorivita</taxon>
    </lineage>
</organism>
<proteinExistence type="inferred from homology"/>
<dbReference type="RefSeq" id="WP_111816425.1">
    <property type="nucleotide sequence ID" value="NZ_CBCRZQ010000008.1"/>
</dbReference>
<comment type="caution">
    <text evidence="8">The sequence shown here is derived from an EMBL/GenBank/DDBJ whole genome shotgun (WGS) entry which is preliminary data.</text>
</comment>
<accession>A0A5C6YNZ0</accession>
<evidence type="ECO:0000259" key="7">
    <source>
        <dbReference type="Pfam" id="PF13354"/>
    </source>
</evidence>
<dbReference type="GO" id="GO:0030655">
    <property type="term" value="P:beta-lactam antibiotic catabolic process"/>
    <property type="evidence" value="ECO:0007669"/>
    <property type="project" value="InterPro"/>
</dbReference>
<dbReference type="EMBL" id="VORU01000007">
    <property type="protein sequence ID" value="TXD69019.1"/>
    <property type="molecule type" value="Genomic_DNA"/>
</dbReference>
<dbReference type="InterPro" id="IPR000871">
    <property type="entry name" value="Beta-lactam_class-A"/>
</dbReference>
<dbReference type="NCBIfam" id="NF012099">
    <property type="entry name" value="SubclassA2"/>
    <property type="match status" value="1"/>
</dbReference>
<evidence type="ECO:0000313" key="8">
    <source>
        <dbReference type="EMBL" id="TXD69019.1"/>
    </source>
</evidence>
<keyword evidence="9" id="KW-1185">Reference proteome</keyword>
<name>A0A5C6YNZ0_9FLAO</name>
<dbReference type="OrthoDB" id="9772863at2"/>
<dbReference type="InterPro" id="IPR023650">
    <property type="entry name" value="Beta-lactam_class-A_AS"/>
</dbReference>
<sequence>MKKRFLIIFYLLLSLQIFGQKKVVLRNQIEQIIAAKNAAVGVSLFGLETGDTLSINGNKNYPMLSVFKFHIALTVLNKVDKGELSLNQKLFIKKSELLENTWSPFRDKFPDGNISITLKEAIQWTVKNSDNNICDILIRLIGGVKTIDSFINNPDFIIVNNEEDMHQNWEAQFLNTTTPNNATHLLKKLFQTQILTKSSTKFLYKTMLETSVGQNRIKGKLPKNTEVAHRTGSSFTNDAGLTGAINDIGIVKLPNGQHFAISVFVHNTTEKFKDGEEIIADIAKATWDYYQKN</sequence>
<dbReference type="InterPro" id="IPR045155">
    <property type="entry name" value="Beta-lactam_cat"/>
</dbReference>
<evidence type="ECO:0000313" key="9">
    <source>
        <dbReference type="Proteomes" id="UP000321945"/>
    </source>
</evidence>
<dbReference type="PROSITE" id="PS00146">
    <property type="entry name" value="BETA_LACTAMASE_A"/>
    <property type="match status" value="1"/>
</dbReference>
<protein>
    <recommendedName>
        <fullName evidence="3 6">Beta-lactamase</fullName>
        <ecNumber evidence="3 6">3.5.2.6</ecNumber>
    </recommendedName>
</protein>
<dbReference type="AlphaFoldDB" id="A0A5C6YNZ0"/>
<dbReference type="NCBIfam" id="NF033103">
    <property type="entry name" value="bla_class_A"/>
    <property type="match status" value="1"/>
</dbReference>
<dbReference type="InterPro" id="IPR012338">
    <property type="entry name" value="Beta-lactam/transpept-like"/>
</dbReference>
<feature type="domain" description="Beta-lactamase class A catalytic" evidence="7">
    <location>
        <begin position="46"/>
        <end position="265"/>
    </location>
</feature>
<comment type="catalytic activity">
    <reaction evidence="1 6">
        <text>a beta-lactam + H2O = a substituted beta-amino acid</text>
        <dbReference type="Rhea" id="RHEA:20401"/>
        <dbReference type="ChEBI" id="CHEBI:15377"/>
        <dbReference type="ChEBI" id="CHEBI:35627"/>
        <dbReference type="ChEBI" id="CHEBI:140347"/>
        <dbReference type="EC" id="3.5.2.6"/>
    </reaction>
</comment>
<comment type="similarity">
    <text evidence="2 6">Belongs to the class-A beta-lactamase family.</text>
</comment>
<dbReference type="Pfam" id="PF13354">
    <property type="entry name" value="Beta-lactamase2"/>
    <property type="match status" value="1"/>
</dbReference>
<evidence type="ECO:0000256" key="2">
    <source>
        <dbReference type="ARBA" id="ARBA00009009"/>
    </source>
</evidence>
<dbReference type="PANTHER" id="PTHR35333:SF3">
    <property type="entry name" value="BETA-LACTAMASE-TYPE TRANSPEPTIDASE FOLD CONTAINING PROTEIN"/>
    <property type="match status" value="1"/>
</dbReference>
<evidence type="ECO:0000256" key="6">
    <source>
        <dbReference type="RuleBase" id="RU361140"/>
    </source>
</evidence>
<dbReference type="SUPFAM" id="SSF56601">
    <property type="entry name" value="beta-lactamase/transpeptidase-like"/>
    <property type="match status" value="1"/>
</dbReference>
<dbReference type="Gene3D" id="3.40.710.10">
    <property type="entry name" value="DD-peptidase/beta-lactamase superfamily"/>
    <property type="match status" value="1"/>
</dbReference>
<evidence type="ECO:0000256" key="1">
    <source>
        <dbReference type="ARBA" id="ARBA00001526"/>
    </source>
</evidence>
<dbReference type="Proteomes" id="UP000321945">
    <property type="component" value="Unassembled WGS sequence"/>
</dbReference>
<dbReference type="PRINTS" id="PR00118">
    <property type="entry name" value="BLACTAMASEA"/>
</dbReference>
<reference evidence="8 9" key="1">
    <citation type="submission" date="2019-08" db="EMBL/GenBank/DDBJ databases">
        <title>Genome of Aequorivita lipolytica Y10-2 (type strain).</title>
        <authorList>
            <person name="Bowman J.P."/>
        </authorList>
    </citation>
    <scope>NUCLEOTIDE SEQUENCE [LARGE SCALE GENOMIC DNA]</scope>
    <source>
        <strain evidence="8 9">Y10-2</strain>
    </source>
</reference>
<dbReference type="EC" id="3.5.2.6" evidence="3 6"/>